<feature type="domain" description="F-box" evidence="1">
    <location>
        <begin position="1"/>
        <end position="51"/>
    </location>
</feature>
<evidence type="ECO:0000313" key="3">
    <source>
        <dbReference type="RefSeq" id="XP_021291006.1"/>
    </source>
</evidence>
<dbReference type="PANTHER" id="PTHR31672:SF13">
    <property type="entry name" value="F-BOX PROTEIN CPR30-LIKE"/>
    <property type="match status" value="1"/>
</dbReference>
<evidence type="ECO:0000313" key="2">
    <source>
        <dbReference type="Proteomes" id="UP000504621"/>
    </source>
</evidence>
<dbReference type="Pfam" id="PF07734">
    <property type="entry name" value="FBA_1"/>
    <property type="match status" value="1"/>
</dbReference>
<proteinExistence type="predicted"/>
<dbReference type="GeneID" id="110421687"/>
<reference evidence="3" key="1">
    <citation type="submission" date="2025-08" db="UniProtKB">
        <authorList>
            <consortium name="RefSeq"/>
        </authorList>
    </citation>
    <scope>IDENTIFICATION</scope>
    <source>
        <tissue evidence="3">Leaf</tissue>
    </source>
</reference>
<name>A0A6J1AVU3_9ROSI</name>
<dbReference type="Proteomes" id="UP000504621">
    <property type="component" value="Unplaced"/>
</dbReference>
<evidence type="ECO:0000259" key="1">
    <source>
        <dbReference type="PROSITE" id="PS50181"/>
    </source>
</evidence>
<protein>
    <submittedName>
        <fullName evidence="3">F-box/kelch-repeat protein At3g06240-like</fullName>
    </submittedName>
</protein>
<keyword evidence="2" id="KW-1185">Reference proteome</keyword>
<dbReference type="InterPro" id="IPR050796">
    <property type="entry name" value="SCF_F-box_component"/>
</dbReference>
<organism evidence="2 3">
    <name type="scientific">Herrania umbratica</name>
    <dbReference type="NCBI Taxonomy" id="108875"/>
    <lineage>
        <taxon>Eukaryota</taxon>
        <taxon>Viridiplantae</taxon>
        <taxon>Streptophyta</taxon>
        <taxon>Embryophyta</taxon>
        <taxon>Tracheophyta</taxon>
        <taxon>Spermatophyta</taxon>
        <taxon>Magnoliopsida</taxon>
        <taxon>eudicotyledons</taxon>
        <taxon>Gunneridae</taxon>
        <taxon>Pentapetalae</taxon>
        <taxon>rosids</taxon>
        <taxon>malvids</taxon>
        <taxon>Malvales</taxon>
        <taxon>Malvaceae</taxon>
        <taxon>Byttnerioideae</taxon>
        <taxon>Herrania</taxon>
    </lineage>
</organism>
<gene>
    <name evidence="3" type="primary">LOC110421687</name>
</gene>
<dbReference type="PROSITE" id="PS50181">
    <property type="entry name" value="FBOX"/>
    <property type="match status" value="1"/>
</dbReference>
<sequence>MARPIDVPDDILDEILSRLPVKSLVRFKSVSKSWSRFISSPPFTRNHYLRASLPDPEITDLKILISKPDGFRFIDCEPPRLPVPVSFRFPQNRTPDINNHVRFFGSCHGLVCLSIGNPRHLVLWNPSTGDSKTLPDYYKVLSVPAMGNCFGGLGYDPSCDDYKVILTDNSQFLIFSLRKNSWRNKRVRNGTGLFTNGVYSNGALYWKNYGEERIFGFDLKRERFYEMPQPDLVNDDAYYFHTGSLFGVGERLCVACRKPITNDLRGGIEFWVRKKPGVKESWTKIHRMPKYNRWFCFWNSFLYLLKRKGFILLGAPQEEIRTYDANGFGLQVEKTMFCNDPSRCKDWNARFHPHRHEAIAYTESLISPNLSN</sequence>
<dbReference type="InterPro" id="IPR001810">
    <property type="entry name" value="F-box_dom"/>
</dbReference>
<dbReference type="PANTHER" id="PTHR31672">
    <property type="entry name" value="BNACNNG10540D PROTEIN"/>
    <property type="match status" value="1"/>
</dbReference>
<dbReference type="NCBIfam" id="TIGR01640">
    <property type="entry name" value="F_box_assoc_1"/>
    <property type="match status" value="1"/>
</dbReference>
<dbReference type="Gene3D" id="1.20.1280.50">
    <property type="match status" value="1"/>
</dbReference>
<accession>A0A6J1AVU3</accession>
<dbReference type="InterPro" id="IPR006527">
    <property type="entry name" value="F-box-assoc_dom_typ1"/>
</dbReference>
<dbReference type="CDD" id="cd22157">
    <property type="entry name" value="F-box_AtFBW1-like"/>
    <property type="match status" value="1"/>
</dbReference>
<dbReference type="SUPFAM" id="SSF81383">
    <property type="entry name" value="F-box domain"/>
    <property type="match status" value="1"/>
</dbReference>
<dbReference type="InterPro" id="IPR017451">
    <property type="entry name" value="F-box-assoc_interact_dom"/>
</dbReference>
<dbReference type="OrthoDB" id="994427at2759"/>
<dbReference type="InterPro" id="IPR036047">
    <property type="entry name" value="F-box-like_dom_sf"/>
</dbReference>
<dbReference type="SMART" id="SM00256">
    <property type="entry name" value="FBOX"/>
    <property type="match status" value="1"/>
</dbReference>
<dbReference type="Pfam" id="PF00646">
    <property type="entry name" value="F-box"/>
    <property type="match status" value="1"/>
</dbReference>
<dbReference type="AlphaFoldDB" id="A0A6J1AVU3"/>
<dbReference type="RefSeq" id="XP_021291006.1">
    <property type="nucleotide sequence ID" value="XM_021435331.1"/>
</dbReference>